<evidence type="ECO:0000313" key="1">
    <source>
        <dbReference type="EMBL" id="KKN84457.1"/>
    </source>
</evidence>
<accession>A0A0F9UAR8</accession>
<dbReference type="EMBL" id="LAZR01000171">
    <property type="protein sequence ID" value="KKN84457.1"/>
    <property type="molecule type" value="Genomic_DNA"/>
</dbReference>
<protein>
    <submittedName>
        <fullName evidence="1">Uncharacterized protein</fullName>
    </submittedName>
</protein>
<sequence>MALTVDELRDEMSHHLQDPARLLVNDDQLLEFINSAAWDAANEGWVVDLDETESTTLSSGTYAYDVPASFVYVHELIVADAAGDYPLSQLIPWSKWQIVMNGATVQFLLSKDRFTITDGRAVKVRGQARPTAEYSADGSIDAGMESFIRERAIMYAARNLSRHSGGHAQQYAQLMVEAKATSDELFTRQAELFQPKTMSRVVPSR</sequence>
<dbReference type="Pfam" id="PF24175">
    <property type="entry name" value="SU10_adaptor"/>
    <property type="match status" value="1"/>
</dbReference>
<name>A0A0F9UAR8_9ZZZZ</name>
<dbReference type="InterPro" id="IPR056209">
    <property type="entry name" value="SU10_adaptor"/>
</dbReference>
<organism evidence="1">
    <name type="scientific">marine sediment metagenome</name>
    <dbReference type="NCBI Taxonomy" id="412755"/>
    <lineage>
        <taxon>unclassified sequences</taxon>
        <taxon>metagenomes</taxon>
        <taxon>ecological metagenomes</taxon>
    </lineage>
</organism>
<reference evidence="1" key="1">
    <citation type="journal article" date="2015" name="Nature">
        <title>Complex archaea that bridge the gap between prokaryotes and eukaryotes.</title>
        <authorList>
            <person name="Spang A."/>
            <person name="Saw J.H."/>
            <person name="Jorgensen S.L."/>
            <person name="Zaremba-Niedzwiedzka K."/>
            <person name="Martijn J."/>
            <person name="Lind A.E."/>
            <person name="van Eijk R."/>
            <person name="Schleper C."/>
            <person name="Guy L."/>
            <person name="Ettema T.J."/>
        </authorList>
    </citation>
    <scope>NUCLEOTIDE SEQUENCE</scope>
</reference>
<proteinExistence type="predicted"/>
<comment type="caution">
    <text evidence="1">The sequence shown here is derived from an EMBL/GenBank/DDBJ whole genome shotgun (WGS) entry which is preliminary data.</text>
</comment>
<dbReference type="AlphaFoldDB" id="A0A0F9UAR8"/>
<gene>
    <name evidence="1" type="ORF">LCGC14_0289190</name>
</gene>